<reference evidence="1" key="2">
    <citation type="submission" date="2025-08" db="UniProtKB">
        <authorList>
            <consortium name="Ensembl"/>
        </authorList>
    </citation>
    <scope>IDENTIFICATION</scope>
</reference>
<accession>A0A8I5N8D8</accession>
<evidence type="ECO:0000313" key="1">
    <source>
        <dbReference type="Ensembl" id="ENSPANP00000048287.1"/>
    </source>
</evidence>
<dbReference type="PRINTS" id="PR02045">
    <property type="entry name" value="F138DOMAIN"/>
</dbReference>
<reference evidence="1" key="3">
    <citation type="submission" date="2025-09" db="UniProtKB">
        <authorList>
            <consortium name="Ensembl"/>
        </authorList>
    </citation>
    <scope>IDENTIFICATION</scope>
</reference>
<protein>
    <submittedName>
        <fullName evidence="1">Uncharacterized protein</fullName>
    </submittedName>
</protein>
<dbReference type="AlphaFoldDB" id="A0A8I5N8D8"/>
<dbReference type="Ensembl" id="ENSPANT00000066459.1">
    <property type="protein sequence ID" value="ENSPANP00000048287.1"/>
    <property type="gene ID" value="ENSPANG00000048941.1"/>
</dbReference>
<dbReference type="OMA" id="HATIFQI"/>
<dbReference type="PANTHER" id="PTHR46254">
    <property type="entry name" value="PROTEIN GVQW1-RELATED"/>
    <property type="match status" value="1"/>
</dbReference>
<reference evidence="1 2" key="1">
    <citation type="submission" date="2012-03" db="EMBL/GenBank/DDBJ databases">
        <title>Whole Genome Assembly of Papio anubis.</title>
        <authorList>
            <person name="Liu Y.L."/>
            <person name="Abraham K.A."/>
            <person name="Akbar H.A."/>
            <person name="Ali S.A."/>
            <person name="Anosike U.A."/>
            <person name="Aqrawi P.A."/>
            <person name="Arias F.A."/>
            <person name="Attaway T.A."/>
            <person name="Awwad R.A."/>
            <person name="Babu C.B."/>
            <person name="Bandaranaike D.B."/>
            <person name="Battles P.B."/>
            <person name="Bell A.B."/>
            <person name="Beltran B.B."/>
            <person name="Berhane-Mersha D.B."/>
            <person name="Bess C.B."/>
            <person name="Bickham C.B."/>
            <person name="Bolden T.B."/>
            <person name="Carter K.C."/>
            <person name="Chau D.C."/>
            <person name="Chavez A.C."/>
            <person name="Clerc-Blankenburg K.C."/>
            <person name="Coyle M.C."/>
            <person name="Dao M.D."/>
            <person name="Davila M.L.D."/>
            <person name="Davy-Carroll L.D."/>
            <person name="Denson S.D."/>
            <person name="Dinh H.D."/>
            <person name="Fernandez S.F."/>
            <person name="Fernando P.F."/>
            <person name="Forbes L.F."/>
            <person name="Francis C.F."/>
            <person name="Francisco L.F."/>
            <person name="Fu Q.F."/>
            <person name="Garcia-Iii R.G."/>
            <person name="Garrett T.G."/>
            <person name="Gross S.G."/>
            <person name="Gubbala S.G."/>
            <person name="Hirani K.H."/>
            <person name="Hogues M.H."/>
            <person name="Hollins B.H."/>
            <person name="Jackson L.J."/>
            <person name="Javaid M.J."/>
            <person name="Jhangiani S.J."/>
            <person name="Johnson A.J."/>
            <person name="Johnson B.J."/>
            <person name="Jones J.J."/>
            <person name="Joshi V.J."/>
            <person name="Kalu J.K."/>
            <person name="Khan N.K."/>
            <person name="Korchina V.K."/>
            <person name="Kovar C.K."/>
            <person name="Lago L.L."/>
            <person name="Lara F.L."/>
            <person name="Le T.-K.L."/>
            <person name="Lee S.L."/>
            <person name="Legall-Iii F.L."/>
            <person name="Lemon S.L."/>
            <person name="Liu J.L."/>
            <person name="Liu Y.-S.L."/>
            <person name="Liyanage D.L."/>
            <person name="Lopez J.L."/>
            <person name="Lorensuhewa L.L."/>
            <person name="Mata R.M."/>
            <person name="Mathew T.M."/>
            <person name="Mercado C.M."/>
            <person name="Mercado I.M."/>
            <person name="Morales K.M."/>
            <person name="Morgan M.M."/>
            <person name="Munidasa M.M."/>
            <person name="Ngo D.N."/>
            <person name="Nguyen L.N."/>
            <person name="Nguyen T.N."/>
            <person name="Nguyen N.N."/>
            <person name="Obregon M.O."/>
            <person name="Okwuonu G.O."/>
            <person name="Ongeri F.O."/>
            <person name="Onwere C.O."/>
            <person name="Osifeso I.O."/>
            <person name="Parra A.P."/>
            <person name="Patil S.P."/>
            <person name="Perez A.P."/>
            <person name="Perez Y.P."/>
            <person name="Pham C.P."/>
            <person name="Pu L.-L.P."/>
            <person name="Puazo M.P."/>
            <person name="Quiroz J.Q."/>
            <person name="Rouhana J.R."/>
            <person name="Ruiz M.R."/>
            <person name="Ruiz S.-J.R."/>
            <person name="Saada N.S."/>
            <person name="Santibanez J.S."/>
            <person name="Scheel M.S."/>
            <person name="Schneider B.S."/>
            <person name="Simmons D.S."/>
            <person name="Sisson I.S."/>
            <person name="Tang L.-Y.T."/>
            <person name="Thornton R.T."/>
            <person name="Tisius J.T."/>
            <person name="Toledanes G.T."/>
            <person name="Trejos Z.T."/>
            <person name="Usmani K.U."/>
            <person name="Varghese R.V."/>
            <person name="Vattathil S.V."/>
            <person name="Vee V.V."/>
            <person name="Walker D.W."/>
            <person name="Weissenberger G.W."/>
            <person name="White C.W."/>
            <person name="Williams A.W."/>
            <person name="Woodworth J.W."/>
            <person name="Wright R.W."/>
            <person name="Zhu Y.Z."/>
            <person name="Han Y.H."/>
            <person name="Newsham I.N."/>
            <person name="Nazareth L.N."/>
            <person name="Worley K.W."/>
            <person name="Muzny D.M."/>
            <person name="Rogers J.R."/>
            <person name="Gibbs R.G."/>
        </authorList>
    </citation>
    <scope>NUCLEOTIDE SEQUENCE [LARGE SCALE GENOMIC DNA]</scope>
</reference>
<dbReference type="Proteomes" id="UP000028761">
    <property type="component" value="Chromosome 6"/>
</dbReference>
<proteinExistence type="predicted"/>
<organism evidence="1 2">
    <name type="scientific">Papio anubis</name>
    <name type="common">Olive baboon</name>
    <dbReference type="NCBI Taxonomy" id="9555"/>
    <lineage>
        <taxon>Eukaryota</taxon>
        <taxon>Metazoa</taxon>
        <taxon>Chordata</taxon>
        <taxon>Craniata</taxon>
        <taxon>Vertebrata</taxon>
        <taxon>Euteleostomi</taxon>
        <taxon>Mammalia</taxon>
        <taxon>Eutheria</taxon>
        <taxon>Euarchontoglires</taxon>
        <taxon>Primates</taxon>
        <taxon>Haplorrhini</taxon>
        <taxon>Catarrhini</taxon>
        <taxon>Cercopithecidae</taxon>
        <taxon>Cercopithecinae</taxon>
        <taxon>Papio</taxon>
    </lineage>
</organism>
<name>A0A8I5N8D8_PAPAN</name>
<dbReference type="PANTHER" id="PTHR46254:SF3">
    <property type="entry name" value="SECRETED PROTEIN"/>
    <property type="match status" value="1"/>
</dbReference>
<sequence>MEYVMEDMFVSASSMITSFLRPPQPCRTSFDLVVQAGVQWCNLGSPRPLPSGFKKFSCLSLPSSWDYRHAPPRPANFVFLVEMGFLHVGQAGLELPASGDLPASASQSARITGMSHRARPFLSI</sequence>
<dbReference type="GeneTree" id="ENSGT00940000164709"/>
<evidence type="ECO:0000313" key="2">
    <source>
        <dbReference type="Proteomes" id="UP000028761"/>
    </source>
</evidence>
<keyword evidence="2" id="KW-1185">Reference proteome</keyword>